<dbReference type="Proteomes" id="UP000785653">
    <property type="component" value="Unassembled WGS sequence"/>
</dbReference>
<organism evidence="2 4">
    <name type="scientific">Rothia mucilaginosa</name>
    <dbReference type="NCBI Taxonomy" id="43675"/>
    <lineage>
        <taxon>Bacteria</taxon>
        <taxon>Bacillati</taxon>
        <taxon>Actinomycetota</taxon>
        <taxon>Actinomycetes</taxon>
        <taxon>Micrococcales</taxon>
        <taxon>Micrococcaceae</taxon>
        <taxon>Rothia</taxon>
    </lineage>
</organism>
<keyword evidence="1" id="KW-1133">Transmembrane helix</keyword>
<feature type="transmembrane region" description="Helical" evidence="1">
    <location>
        <begin position="52"/>
        <end position="70"/>
    </location>
</feature>
<dbReference type="AlphaFoldDB" id="A0A291DF08"/>
<feature type="transmembrane region" description="Helical" evidence="1">
    <location>
        <begin position="160"/>
        <end position="180"/>
    </location>
</feature>
<proteinExistence type="predicted"/>
<feature type="transmembrane region" description="Helical" evidence="1">
    <location>
        <begin position="20"/>
        <end position="40"/>
    </location>
</feature>
<evidence type="ECO:0000313" key="2">
    <source>
        <dbReference type="EMBL" id="ATF62983.1"/>
    </source>
</evidence>
<protein>
    <submittedName>
        <fullName evidence="2">Uncharacterized protein</fullName>
    </submittedName>
</protein>
<dbReference type="EMBL" id="CP023510">
    <property type="protein sequence ID" value="ATF62983.1"/>
    <property type="molecule type" value="Genomic_DNA"/>
</dbReference>
<reference evidence="4" key="1">
    <citation type="submission" date="2017-09" db="EMBL/GenBank/DDBJ databases">
        <title>FDA dAtabase for Regulatory Grade micrObial Sequences (FDA-ARGOS): Supporting development and validation of Infectious Disease Dx tests.</title>
        <authorList>
            <person name="Minogue T."/>
            <person name="Wolcott M."/>
            <person name="Wasieloski L."/>
            <person name="Aguilar W."/>
            <person name="Moore D."/>
            <person name="Tallon L."/>
            <person name="Sadzewicz L."/>
            <person name="Ott S."/>
            <person name="Zhao X."/>
            <person name="Nagaraj S."/>
            <person name="Vavikolanu K."/>
            <person name="Aluvathingal J."/>
            <person name="Nadendla S."/>
            <person name="Sichtig H."/>
        </authorList>
    </citation>
    <scope>NUCLEOTIDE SEQUENCE [LARGE SCALE GENOMIC DNA]</scope>
    <source>
        <strain evidence="4">FDAARGOS_369</strain>
    </source>
</reference>
<dbReference type="EMBL" id="JABZXS010000104">
    <property type="protein sequence ID" value="MBF1673863.1"/>
    <property type="molecule type" value="Genomic_DNA"/>
</dbReference>
<evidence type="ECO:0000313" key="4">
    <source>
        <dbReference type="Proteomes" id="UP000218628"/>
    </source>
</evidence>
<sequence>MPLLIRKARRKFAELDAHDVAHRISAYTYGNFLVLAALLSVYDANAIFDGTAILYITGTGLTTYIAHVIAEMQEYRVLHGGTPPREFVKHALGNASPILGTTVYPVLLLILAAILPPGATYEIIFDYTILLCLATVVWRIFSLNFAIARYRGEPLCWRTFRSAVWLTFAVIVLAIVKIMFTHAGK</sequence>
<evidence type="ECO:0000256" key="1">
    <source>
        <dbReference type="SAM" id="Phobius"/>
    </source>
</evidence>
<reference evidence="3" key="3">
    <citation type="submission" date="2020-04" db="EMBL/GenBank/DDBJ databases">
        <title>Deep metagenomics examines the oral microbiome during advanced dental caries in children, revealing novel taxa and co-occurrences with host molecules.</title>
        <authorList>
            <person name="Baker J.L."/>
            <person name="Morton J.T."/>
            <person name="Dinis M."/>
            <person name="Alvarez R."/>
            <person name="Tran N.C."/>
            <person name="Knight R."/>
            <person name="Edlund A."/>
        </authorList>
    </citation>
    <scope>NUCLEOTIDE SEQUENCE</scope>
    <source>
        <strain evidence="3">JCVI_47_bin.3</strain>
    </source>
</reference>
<dbReference type="RefSeq" id="WP_049340248.1">
    <property type="nucleotide sequence ID" value="NZ_CAJZIR010000005.1"/>
</dbReference>
<reference evidence="2" key="2">
    <citation type="submission" date="2017-09" db="EMBL/GenBank/DDBJ databases">
        <title>FDA dAtabase for Regulatory Grade micrObial Sequences (FDA-ARGOS): Supporting development and validation of Infectious Disease Dx tests.</title>
        <authorList>
            <person name="Campos J."/>
            <person name="Goldberg B."/>
            <person name="Tallon L."/>
            <person name="Sadzewicz L."/>
            <person name="Ott S."/>
            <person name="Zhao X."/>
            <person name="Nagaraj S."/>
            <person name="Vavikolanu K."/>
            <person name="Aluvathingal J."/>
            <person name="Nadendla S."/>
            <person name="Geyer C."/>
            <person name="Nandy P."/>
            <person name="Hobson J."/>
            <person name="Sichtig H."/>
        </authorList>
    </citation>
    <scope>NUCLEOTIDE SEQUENCE</scope>
    <source>
        <strain evidence="2">FDAARGOS_369</strain>
    </source>
</reference>
<dbReference type="Proteomes" id="UP000218628">
    <property type="component" value="Chromosome"/>
</dbReference>
<name>A0A291DF08_9MICC</name>
<keyword evidence="1" id="KW-0812">Transmembrane</keyword>
<feature type="transmembrane region" description="Helical" evidence="1">
    <location>
        <begin position="91"/>
        <end position="115"/>
    </location>
</feature>
<evidence type="ECO:0000313" key="3">
    <source>
        <dbReference type="EMBL" id="MBF1673863.1"/>
    </source>
</evidence>
<feature type="transmembrane region" description="Helical" evidence="1">
    <location>
        <begin position="127"/>
        <end position="148"/>
    </location>
</feature>
<keyword evidence="1" id="KW-0472">Membrane</keyword>
<gene>
    <name evidence="2" type="ORF">CO690_04530</name>
    <name evidence="3" type="ORF">HXO65_06645</name>
</gene>
<accession>A0A291DF08</accession>